<evidence type="ECO:0000256" key="2">
    <source>
        <dbReference type="ARBA" id="ARBA00022617"/>
    </source>
</evidence>
<evidence type="ECO:0000256" key="5">
    <source>
        <dbReference type="ARBA" id="ARBA00022748"/>
    </source>
</evidence>
<dbReference type="GO" id="GO:0005886">
    <property type="term" value="C:plasma membrane"/>
    <property type="evidence" value="ECO:0007669"/>
    <property type="project" value="UniProtKB-SubCell"/>
</dbReference>
<evidence type="ECO:0000256" key="8">
    <source>
        <dbReference type="ARBA" id="ARBA00023004"/>
    </source>
</evidence>
<dbReference type="GO" id="GO:0020037">
    <property type="term" value="F:heme binding"/>
    <property type="evidence" value="ECO:0007669"/>
    <property type="project" value="InterPro"/>
</dbReference>
<keyword evidence="9 10" id="KW-0472">Membrane</keyword>
<dbReference type="GO" id="GO:0017003">
    <property type="term" value="P:protein-heme linkage"/>
    <property type="evidence" value="ECO:0007669"/>
    <property type="project" value="UniProtKB-UniRule"/>
</dbReference>
<dbReference type="InterPro" id="IPR012340">
    <property type="entry name" value="NA-bd_OB-fold"/>
</dbReference>
<evidence type="ECO:0000256" key="1">
    <source>
        <dbReference type="ARBA" id="ARBA00004370"/>
    </source>
</evidence>
<name>A0A1G7AHG0_9PROT</name>
<comment type="similarity">
    <text evidence="10">Belongs to the CcmE/CycJ family.</text>
</comment>
<dbReference type="PANTHER" id="PTHR34128:SF2">
    <property type="entry name" value="CYTOCHROME C-TYPE BIOGENESIS PROTEIN CCME HOMOLOG, MITOCHONDRIAL"/>
    <property type="match status" value="1"/>
</dbReference>
<dbReference type="HAMAP" id="MF_01959">
    <property type="entry name" value="CcmE"/>
    <property type="match status" value="1"/>
</dbReference>
<keyword evidence="5 10" id="KW-0201">Cytochrome c-type biogenesis</keyword>
<evidence type="ECO:0000256" key="13">
    <source>
        <dbReference type="SAM" id="SignalP"/>
    </source>
</evidence>
<evidence type="ECO:0000256" key="6">
    <source>
        <dbReference type="ARBA" id="ARBA00022968"/>
    </source>
</evidence>
<evidence type="ECO:0000256" key="10">
    <source>
        <dbReference type="HAMAP-Rule" id="MF_01959"/>
    </source>
</evidence>
<dbReference type="NCBIfam" id="NF009727">
    <property type="entry name" value="PRK13254.1-1"/>
    <property type="match status" value="1"/>
</dbReference>
<keyword evidence="10" id="KW-1003">Cell membrane</keyword>
<dbReference type="NCBIfam" id="NF009729">
    <property type="entry name" value="PRK13254.1-3"/>
    <property type="match status" value="1"/>
</dbReference>
<evidence type="ECO:0000256" key="7">
    <source>
        <dbReference type="ARBA" id="ARBA00022989"/>
    </source>
</evidence>
<feature type="topological domain" description="Cytoplasmic" evidence="10">
    <location>
        <begin position="1"/>
        <end position="7"/>
    </location>
</feature>
<protein>
    <recommendedName>
        <fullName evidence="10">Cytochrome c-type biogenesis protein CcmE</fullName>
    </recommendedName>
    <alternativeName>
        <fullName evidence="10">Cytochrome c maturation protein E</fullName>
    </alternativeName>
    <alternativeName>
        <fullName evidence="10">Heme chaperone CcmE</fullName>
    </alternativeName>
</protein>
<dbReference type="GO" id="GO:0017004">
    <property type="term" value="P:cytochrome complex assembly"/>
    <property type="evidence" value="ECO:0007669"/>
    <property type="project" value="UniProtKB-KW"/>
</dbReference>
<feature type="region of interest" description="Disordered" evidence="12">
    <location>
        <begin position="139"/>
        <end position="172"/>
    </location>
</feature>
<dbReference type="PANTHER" id="PTHR34128">
    <property type="entry name" value="CYTOCHROME C-TYPE BIOGENESIS PROTEIN CCME HOMOLOG, MITOCHONDRIAL"/>
    <property type="match status" value="1"/>
</dbReference>
<reference evidence="14 15" key="1">
    <citation type="submission" date="2016-10" db="EMBL/GenBank/DDBJ databases">
        <authorList>
            <person name="de Groot N.N."/>
        </authorList>
    </citation>
    <scope>NUCLEOTIDE SEQUENCE [LARGE SCALE GENOMIC DNA]</scope>
    <source>
        <strain evidence="14 15">CPCC 100156</strain>
    </source>
</reference>
<dbReference type="RefSeq" id="WP_090664708.1">
    <property type="nucleotide sequence ID" value="NZ_FMZX01000019.1"/>
</dbReference>
<keyword evidence="6 10" id="KW-0735">Signal-anchor</keyword>
<comment type="subcellular location">
    <subcellularLocation>
        <location evidence="10">Cell membrane</location>
        <topology evidence="10">Single-pass type II membrane protein</topology>
    </subcellularLocation>
    <subcellularLocation>
        <location evidence="1">Membrane</location>
    </subcellularLocation>
</comment>
<keyword evidence="2 10" id="KW-0349">Heme</keyword>
<dbReference type="Pfam" id="PF03100">
    <property type="entry name" value="CcmE"/>
    <property type="match status" value="1"/>
</dbReference>
<keyword evidence="7 10" id="KW-1133">Transmembrane helix</keyword>
<accession>A0A1G7AHG0</accession>
<dbReference type="Proteomes" id="UP000198925">
    <property type="component" value="Unassembled WGS sequence"/>
</dbReference>
<keyword evidence="13" id="KW-0732">Signal</keyword>
<evidence type="ECO:0000256" key="11">
    <source>
        <dbReference type="PIRSR" id="PIRSR604329-50"/>
    </source>
</evidence>
<evidence type="ECO:0000256" key="12">
    <source>
        <dbReference type="SAM" id="MobiDB-lite"/>
    </source>
</evidence>
<dbReference type="SUPFAM" id="SSF82093">
    <property type="entry name" value="Heme chaperone CcmE"/>
    <property type="match status" value="1"/>
</dbReference>
<dbReference type="Gene3D" id="2.40.50.140">
    <property type="entry name" value="Nucleic acid-binding proteins"/>
    <property type="match status" value="1"/>
</dbReference>
<gene>
    <name evidence="10" type="primary">ccmE</name>
    <name evidence="10" type="synonym">cycJ</name>
    <name evidence="14" type="ORF">SAMN04487779_101972</name>
</gene>
<sequence length="172" mass="18518">MTRKKRRLWLLLLCALGLGSATALTLTAFQDNLVFFRSPSDIAREAPQPDRAFRLGGLVETGSVVRETAPDGKPEARFRVTDGAHGVSVTYVGVLPDLFREGQGVVTLGKLGPDGTFRASEVLARHDETYMPPEVADALKKSGHWNPNQGAAPPAATWNTLEPASAQPRRGS</sequence>
<keyword evidence="8 10" id="KW-0408">Iron</keyword>
<feature type="binding site" description="axial binding residue" evidence="10 11">
    <location>
        <position position="130"/>
    </location>
    <ligand>
        <name>heme</name>
        <dbReference type="ChEBI" id="CHEBI:30413"/>
    </ligand>
    <ligandPart>
        <name>Fe</name>
        <dbReference type="ChEBI" id="CHEBI:18248"/>
    </ligandPart>
</feature>
<comment type="function">
    <text evidence="10">Heme chaperone required for the biogenesis of c-type cytochromes. Transiently binds heme delivered by CcmC and transfers the heme to apo-cytochromes in a process facilitated by CcmF and CcmH.</text>
</comment>
<keyword evidence="15" id="KW-1185">Reference proteome</keyword>
<dbReference type="InterPro" id="IPR036127">
    <property type="entry name" value="CcmE-like_sf"/>
</dbReference>
<keyword evidence="4 10" id="KW-0479">Metal-binding</keyword>
<feature type="binding site" description="covalent" evidence="10 11">
    <location>
        <position position="126"/>
    </location>
    <ligand>
        <name>heme</name>
        <dbReference type="ChEBI" id="CHEBI:30413"/>
    </ligand>
</feature>
<dbReference type="InterPro" id="IPR004329">
    <property type="entry name" value="CcmE"/>
</dbReference>
<feature type="signal peptide" evidence="13">
    <location>
        <begin position="1"/>
        <end position="23"/>
    </location>
</feature>
<evidence type="ECO:0000313" key="15">
    <source>
        <dbReference type="Proteomes" id="UP000198925"/>
    </source>
</evidence>
<evidence type="ECO:0000256" key="9">
    <source>
        <dbReference type="ARBA" id="ARBA00023136"/>
    </source>
</evidence>
<dbReference type="NCBIfam" id="NF009731">
    <property type="entry name" value="PRK13254.1-5"/>
    <property type="match status" value="1"/>
</dbReference>
<feature type="chain" id="PRO_5011489245" description="Cytochrome c-type biogenesis protein CcmE" evidence="13">
    <location>
        <begin position="24"/>
        <end position="172"/>
    </location>
</feature>
<dbReference type="EMBL" id="FMZX01000019">
    <property type="protein sequence ID" value="SDE13316.1"/>
    <property type="molecule type" value="Genomic_DNA"/>
</dbReference>
<organism evidence="14 15">
    <name type="scientific">Belnapia rosea</name>
    <dbReference type="NCBI Taxonomy" id="938405"/>
    <lineage>
        <taxon>Bacteria</taxon>
        <taxon>Pseudomonadati</taxon>
        <taxon>Pseudomonadota</taxon>
        <taxon>Alphaproteobacteria</taxon>
        <taxon>Acetobacterales</taxon>
        <taxon>Roseomonadaceae</taxon>
        <taxon>Belnapia</taxon>
    </lineage>
</organism>
<evidence type="ECO:0000313" key="14">
    <source>
        <dbReference type="EMBL" id="SDE13316.1"/>
    </source>
</evidence>
<dbReference type="GO" id="GO:0046872">
    <property type="term" value="F:metal ion binding"/>
    <property type="evidence" value="ECO:0007669"/>
    <property type="project" value="UniProtKB-KW"/>
</dbReference>
<feature type="topological domain" description="Extracellular" evidence="10">
    <location>
        <begin position="29"/>
        <end position="172"/>
    </location>
</feature>
<dbReference type="STRING" id="938405.SAMN02927895_03560"/>
<keyword evidence="3 10" id="KW-0812">Transmembrane</keyword>
<dbReference type="AlphaFoldDB" id="A0A1G7AHG0"/>
<evidence type="ECO:0000256" key="3">
    <source>
        <dbReference type="ARBA" id="ARBA00022692"/>
    </source>
</evidence>
<evidence type="ECO:0000256" key="4">
    <source>
        <dbReference type="ARBA" id="ARBA00022723"/>
    </source>
</evidence>
<proteinExistence type="inferred from homology"/>